<feature type="transmembrane region" description="Helical" evidence="1">
    <location>
        <begin position="37"/>
        <end position="56"/>
    </location>
</feature>
<sequence length="103" mass="11508">METALASSSTPTLNVVDRAHRTATVSIDWSNSIGHDFILTNLWIAFMFICVYRFFVNISSTGVYLLVDIDSNLLVPLYMRPSSPEASNLWPSTHMIKLSPSIT</sequence>
<evidence type="ECO:0000313" key="3">
    <source>
        <dbReference type="Proteomes" id="UP000053766"/>
    </source>
</evidence>
<keyword evidence="3" id="KW-1185">Reference proteome</keyword>
<protein>
    <submittedName>
        <fullName evidence="2">Uncharacterized protein</fullName>
    </submittedName>
</protein>
<dbReference type="EMBL" id="KN716840">
    <property type="protein sequence ID" value="KJH41369.1"/>
    <property type="molecule type" value="Genomic_DNA"/>
</dbReference>
<organism evidence="2 3">
    <name type="scientific">Dictyocaulus viviparus</name>
    <name type="common">Bovine lungworm</name>
    <dbReference type="NCBI Taxonomy" id="29172"/>
    <lineage>
        <taxon>Eukaryota</taxon>
        <taxon>Metazoa</taxon>
        <taxon>Ecdysozoa</taxon>
        <taxon>Nematoda</taxon>
        <taxon>Chromadorea</taxon>
        <taxon>Rhabditida</taxon>
        <taxon>Rhabditina</taxon>
        <taxon>Rhabditomorpha</taxon>
        <taxon>Strongyloidea</taxon>
        <taxon>Metastrongylidae</taxon>
        <taxon>Dictyocaulus</taxon>
    </lineage>
</organism>
<evidence type="ECO:0000256" key="1">
    <source>
        <dbReference type="SAM" id="Phobius"/>
    </source>
</evidence>
<proteinExistence type="predicted"/>
<dbReference type="AlphaFoldDB" id="A0A0D8XCJ1"/>
<reference evidence="3" key="2">
    <citation type="journal article" date="2016" name="Sci. Rep.">
        <title>Dictyocaulus viviparus genome, variome and transcriptome elucidate lungworm biology and support future intervention.</title>
        <authorList>
            <person name="McNulty S.N."/>
            <person name="Strube C."/>
            <person name="Rosa B.A."/>
            <person name="Martin J.C."/>
            <person name="Tyagi R."/>
            <person name="Choi Y.J."/>
            <person name="Wang Q."/>
            <person name="Hallsworth Pepin K."/>
            <person name="Zhang X."/>
            <person name="Ozersky P."/>
            <person name="Wilson R.K."/>
            <person name="Sternberg P.W."/>
            <person name="Gasser R.B."/>
            <person name="Mitreva M."/>
        </authorList>
    </citation>
    <scope>NUCLEOTIDE SEQUENCE [LARGE SCALE GENOMIC DNA]</scope>
    <source>
        <strain evidence="3">HannoverDv2000</strain>
    </source>
</reference>
<keyword evidence="1" id="KW-0472">Membrane</keyword>
<dbReference type="Proteomes" id="UP000053766">
    <property type="component" value="Unassembled WGS sequence"/>
</dbReference>
<evidence type="ECO:0000313" key="2">
    <source>
        <dbReference type="EMBL" id="KJH41369.1"/>
    </source>
</evidence>
<accession>A0A0D8XCJ1</accession>
<keyword evidence="1" id="KW-1133">Transmembrane helix</keyword>
<name>A0A0D8XCJ1_DICVI</name>
<reference evidence="2 3" key="1">
    <citation type="submission" date="2013-11" db="EMBL/GenBank/DDBJ databases">
        <title>Draft genome of the bovine lungworm Dictyocaulus viviparus.</title>
        <authorList>
            <person name="Mitreva M."/>
        </authorList>
    </citation>
    <scope>NUCLEOTIDE SEQUENCE [LARGE SCALE GENOMIC DNA]</scope>
    <source>
        <strain evidence="2 3">HannoverDv2000</strain>
    </source>
</reference>
<keyword evidence="1" id="KW-0812">Transmembrane</keyword>
<gene>
    <name evidence="2" type="ORF">DICVIV_12656</name>
</gene>